<dbReference type="InterPro" id="IPR029044">
    <property type="entry name" value="Nucleotide-diphossugar_trans"/>
</dbReference>
<evidence type="ECO:0000313" key="2">
    <source>
        <dbReference type="Proteomes" id="UP000002729"/>
    </source>
</evidence>
<dbReference type="InParanoid" id="F0YR18"/>
<dbReference type="GeneID" id="20228913"/>
<name>F0YR18_AURAN</name>
<dbReference type="AlphaFoldDB" id="F0YR18"/>
<dbReference type="SUPFAM" id="SSF53448">
    <property type="entry name" value="Nucleotide-diphospho-sugar transferases"/>
    <property type="match status" value="1"/>
</dbReference>
<dbReference type="EMBL" id="GL833523">
    <property type="protein sequence ID" value="EGB02441.1"/>
    <property type="molecule type" value="Genomic_DNA"/>
</dbReference>
<evidence type="ECO:0008006" key="3">
    <source>
        <dbReference type="Google" id="ProtNLM"/>
    </source>
</evidence>
<keyword evidence="2" id="KW-1185">Reference proteome</keyword>
<organism evidence="2">
    <name type="scientific">Aureococcus anophagefferens</name>
    <name type="common">Harmful bloom alga</name>
    <dbReference type="NCBI Taxonomy" id="44056"/>
    <lineage>
        <taxon>Eukaryota</taxon>
        <taxon>Sar</taxon>
        <taxon>Stramenopiles</taxon>
        <taxon>Ochrophyta</taxon>
        <taxon>Pelagophyceae</taxon>
        <taxon>Pelagomonadales</taxon>
        <taxon>Pelagomonadaceae</taxon>
        <taxon>Aureococcus</taxon>
    </lineage>
</organism>
<gene>
    <name evidence="1" type="ORF">AURANDRAFT_72854</name>
</gene>
<protein>
    <recommendedName>
        <fullName evidence="3">Nucleotide-diphospho-sugar transferase domain-containing protein</fullName>
    </recommendedName>
</protein>
<dbReference type="RefSeq" id="XP_009042859.1">
    <property type="nucleotide sequence ID" value="XM_009044611.1"/>
</dbReference>
<proteinExistence type="predicted"/>
<dbReference type="OrthoDB" id="10393648at2759"/>
<reference evidence="1 2" key="1">
    <citation type="journal article" date="2011" name="Proc. Natl. Acad. Sci. U.S.A.">
        <title>Niche of harmful alga Aureococcus anophagefferens revealed through ecogenomics.</title>
        <authorList>
            <person name="Gobler C.J."/>
            <person name="Berry D.L."/>
            <person name="Dyhrman S.T."/>
            <person name="Wilhelm S.W."/>
            <person name="Salamov A."/>
            <person name="Lobanov A.V."/>
            <person name="Zhang Y."/>
            <person name="Collier J.L."/>
            <person name="Wurch L.L."/>
            <person name="Kustka A.B."/>
            <person name="Dill B.D."/>
            <person name="Shah M."/>
            <person name="VerBerkmoes N.C."/>
            <person name="Kuo A."/>
            <person name="Terry A."/>
            <person name="Pangilinan J."/>
            <person name="Lindquist E.A."/>
            <person name="Lucas S."/>
            <person name="Paulsen I.T."/>
            <person name="Hattenrath-Lehmann T.K."/>
            <person name="Talmage S.C."/>
            <person name="Walker E.A."/>
            <person name="Koch F."/>
            <person name="Burson A.M."/>
            <person name="Marcoval M.A."/>
            <person name="Tang Y.Z."/>
            <person name="Lecleir G.R."/>
            <person name="Coyne K.J."/>
            <person name="Berg G.M."/>
            <person name="Bertrand E.M."/>
            <person name="Saito M.A."/>
            <person name="Gladyshev V.N."/>
            <person name="Grigoriev I.V."/>
        </authorList>
    </citation>
    <scope>NUCLEOTIDE SEQUENCE [LARGE SCALE GENOMIC DNA]</scope>
    <source>
        <strain evidence="2">CCMP 1984</strain>
    </source>
</reference>
<dbReference type="KEGG" id="aaf:AURANDRAFT_72854"/>
<sequence length="310" mass="34410">MGPEYIDLTMMSATAAPRPRDCWGGPEGALRLDERNALVIVVDSASIDYCRARRTALRRPGWCCASIDIETLQVSGAAPVDIPEHVTARWRSLREDTAKIAGLGTRVSRGIEGRVLGILAMLATPFRQSLFLDSDTFPCVDLQTLFNMTEVQRGAPLDEAPGVGGLLEYVDILLAHEYHTLRGFLGDEAMGMPDAFGLLNAGVVFYHARDRVFNFLTHWLDLYLKDLQKKIGDPTVDKSLTRSFQRQPAMQWALYEGVAKTGLRVHALSPVWNARSWQPALSGVPKRDPKNFNTCCKQGRKLSSDNSMCK</sequence>
<accession>F0YR18</accession>
<dbReference type="Proteomes" id="UP000002729">
    <property type="component" value="Unassembled WGS sequence"/>
</dbReference>
<evidence type="ECO:0000313" key="1">
    <source>
        <dbReference type="EMBL" id="EGB02441.1"/>
    </source>
</evidence>